<feature type="transmembrane region" description="Helical" evidence="1">
    <location>
        <begin position="20"/>
        <end position="38"/>
    </location>
</feature>
<keyword evidence="1" id="KW-0472">Membrane</keyword>
<evidence type="ECO:0000313" key="2">
    <source>
        <dbReference type="EMBL" id="RJO75142.1"/>
    </source>
</evidence>
<dbReference type="RefSeq" id="WP_120042016.1">
    <property type="nucleotide sequence ID" value="NZ_QZFU01000019.1"/>
</dbReference>
<dbReference type="Pfam" id="PF26327">
    <property type="entry name" value="LpqS"/>
    <property type="match status" value="1"/>
</dbReference>
<dbReference type="AlphaFoldDB" id="A0A3A4KJQ4"/>
<keyword evidence="1" id="KW-1133">Transmembrane helix</keyword>
<comment type="caution">
    <text evidence="2">The sequence shown here is derived from an EMBL/GenBank/DDBJ whole genome shotgun (WGS) entry which is preliminary data.</text>
</comment>
<sequence>MHIRAVRLSDRKPAQGVIGISRTAIALLAVLLLGALMLNCAAHGHRGHEHPAVQFTASSVGEITSPVIDHDGESCGWAAHCLVKSLPPTATEPLPLQQMIWATTLLAVLQAIAVLARGMRGPPMRRVVAGREILTHFCIARR</sequence>
<name>A0A3A4KJQ4_9NOCA</name>
<dbReference type="InterPro" id="IPR058714">
    <property type="entry name" value="LpqS"/>
</dbReference>
<dbReference type="Proteomes" id="UP000266677">
    <property type="component" value="Unassembled WGS sequence"/>
</dbReference>
<keyword evidence="3" id="KW-1185">Reference proteome</keyword>
<protein>
    <submittedName>
        <fullName evidence="2">Uncharacterized protein</fullName>
    </submittedName>
</protein>
<gene>
    <name evidence="2" type="ORF">D5S18_17390</name>
</gene>
<proteinExistence type="predicted"/>
<evidence type="ECO:0000313" key="3">
    <source>
        <dbReference type="Proteomes" id="UP000266677"/>
    </source>
</evidence>
<feature type="transmembrane region" description="Helical" evidence="1">
    <location>
        <begin position="99"/>
        <end position="116"/>
    </location>
</feature>
<dbReference type="EMBL" id="QZFU01000019">
    <property type="protein sequence ID" value="RJO75142.1"/>
    <property type="molecule type" value="Genomic_DNA"/>
</dbReference>
<accession>A0A3A4KJQ4</accession>
<reference evidence="2 3" key="1">
    <citation type="submission" date="2018-09" db="EMBL/GenBank/DDBJ databases">
        <title>YIM PH21274 draft genome.</title>
        <authorList>
            <person name="Miao C."/>
        </authorList>
    </citation>
    <scope>NUCLEOTIDE SEQUENCE [LARGE SCALE GENOMIC DNA]</scope>
    <source>
        <strain evidence="2 3">YIM PH 21724</strain>
    </source>
</reference>
<keyword evidence="1" id="KW-0812">Transmembrane</keyword>
<organism evidence="2 3">
    <name type="scientific">Nocardia panacis</name>
    <dbReference type="NCBI Taxonomy" id="2340916"/>
    <lineage>
        <taxon>Bacteria</taxon>
        <taxon>Bacillati</taxon>
        <taxon>Actinomycetota</taxon>
        <taxon>Actinomycetes</taxon>
        <taxon>Mycobacteriales</taxon>
        <taxon>Nocardiaceae</taxon>
        <taxon>Nocardia</taxon>
    </lineage>
</organism>
<evidence type="ECO:0000256" key="1">
    <source>
        <dbReference type="SAM" id="Phobius"/>
    </source>
</evidence>